<dbReference type="EC" id="2.1.1.186" evidence="6"/>
<dbReference type="GO" id="GO:0006364">
    <property type="term" value="P:rRNA processing"/>
    <property type="evidence" value="ECO:0007669"/>
    <property type="project" value="UniProtKB-UniRule"/>
</dbReference>
<dbReference type="STRING" id="430453.SAMN04487962_11611"/>
<keyword evidence="2 6" id="KW-0698">rRNA processing</keyword>
<dbReference type="EMBL" id="FOHZ01000016">
    <property type="protein sequence ID" value="SET66549.1"/>
    <property type="molecule type" value="Genomic_DNA"/>
</dbReference>
<evidence type="ECO:0000259" key="11">
    <source>
        <dbReference type="Pfam" id="PF21239"/>
    </source>
</evidence>
<dbReference type="Gene3D" id="3.40.50.150">
    <property type="entry name" value="Vaccinia Virus protein VP39"/>
    <property type="match status" value="1"/>
</dbReference>
<keyword evidence="13" id="KW-1185">Reference proteome</keyword>
<evidence type="ECO:0000256" key="7">
    <source>
        <dbReference type="PIRSR" id="PIRSR028774-1"/>
    </source>
</evidence>
<feature type="binding site" evidence="6 8">
    <location>
        <begin position="229"/>
        <end position="232"/>
    </location>
    <ligand>
        <name>S-adenosyl-L-methionine</name>
        <dbReference type="ChEBI" id="CHEBI:59789"/>
    </ligand>
</feature>
<dbReference type="NCBIfam" id="NF008734">
    <property type="entry name" value="PRK11760.1"/>
    <property type="match status" value="1"/>
</dbReference>
<feature type="binding site" evidence="6 8">
    <location>
        <position position="284"/>
    </location>
    <ligand>
        <name>S-adenosyl-L-methionine</name>
        <dbReference type="ChEBI" id="CHEBI:59789"/>
    </ligand>
</feature>
<comment type="function">
    <text evidence="6">Catalyzes the 2'-O-methylation at nucleotide C2498 in 23S rRNA.</text>
</comment>
<dbReference type="PANTHER" id="PTHR37524">
    <property type="entry name" value="RIBOSOMAL RNA LARGE SUBUNIT METHYLTRANSFERASE M"/>
    <property type="match status" value="1"/>
</dbReference>
<dbReference type="InterPro" id="IPR011224">
    <property type="entry name" value="rRNA_MeTrfase_M"/>
</dbReference>
<gene>
    <name evidence="6" type="primary">rlmM</name>
    <name evidence="12" type="ORF">SAMN04487962_11611</name>
</gene>
<feature type="binding site" evidence="6 8">
    <location>
        <position position="248"/>
    </location>
    <ligand>
        <name>S-adenosyl-L-methionine</name>
        <dbReference type="ChEBI" id="CHEBI:59789"/>
    </ligand>
</feature>
<evidence type="ECO:0000259" key="10">
    <source>
        <dbReference type="Pfam" id="PF18125"/>
    </source>
</evidence>
<feature type="domain" description="Ribosomal RNA methyltransferase FtsJ" evidence="9">
    <location>
        <begin position="194"/>
        <end position="287"/>
    </location>
</feature>
<keyword evidence="1 6" id="KW-0963">Cytoplasm</keyword>
<dbReference type="SUPFAM" id="SSF53335">
    <property type="entry name" value="S-adenosyl-L-methionine-dependent methyltransferases"/>
    <property type="match status" value="1"/>
</dbReference>
<keyword evidence="4 6" id="KW-0808">Transferase</keyword>
<evidence type="ECO:0000313" key="13">
    <source>
        <dbReference type="Proteomes" id="UP000198762"/>
    </source>
</evidence>
<dbReference type="InterPro" id="IPR040739">
    <property type="entry name" value="RlmM_FDX"/>
</dbReference>
<dbReference type="PIRSF" id="PIRSF028774">
    <property type="entry name" value="UCP028774"/>
    <property type="match status" value="1"/>
</dbReference>
<keyword evidence="3 6" id="KW-0489">Methyltransferase</keyword>
<feature type="binding site" evidence="6 8">
    <location>
        <position position="268"/>
    </location>
    <ligand>
        <name>S-adenosyl-L-methionine</name>
        <dbReference type="ChEBI" id="CHEBI:59789"/>
    </ligand>
</feature>
<sequence length="363" mass="40014">MDVPLNQLLAFCRPGFESEAGRELTDAAATKGAWGYFTPQPGTGWLRFTLAGGLDAPSLLRQVPLESLVFVRDWQVLLAEMALPAKDRVGAVVEVLSDGGVELVRTCARVDVRVGENSSDPDLGRFARKWVAPLSRALRGAGLLGAEVDSSVGDRLEILLPDFGSALIGMSLANNRARWPMGIPRLKLPASAPSRSALKLEEAWKVLLPADRALDYLGGGKTAVDLGAAPGGWTWQLVQQGMQVTAVDNGAMEEGLMATGMVTHVQADGYLWRPKRAVDWMVCDIVDKPRRTASMVSDWFTDQLCRYSIFNLKLPMKKRYDEWLLCRELLQSRLADAPFGVGLRARQLYHDREEITCFLERTD</sequence>
<evidence type="ECO:0000256" key="1">
    <source>
        <dbReference type="ARBA" id="ARBA00022490"/>
    </source>
</evidence>
<dbReference type="GO" id="GO:0005737">
    <property type="term" value="C:cytoplasm"/>
    <property type="evidence" value="ECO:0007669"/>
    <property type="project" value="UniProtKB-SubCell"/>
</dbReference>
<feature type="domain" description="RlmM ferredoxin-like" evidence="10">
    <location>
        <begin position="6"/>
        <end position="74"/>
    </location>
</feature>
<dbReference type="InterPro" id="IPR029063">
    <property type="entry name" value="SAM-dependent_MTases_sf"/>
</dbReference>
<dbReference type="GO" id="GO:0032259">
    <property type="term" value="P:methylation"/>
    <property type="evidence" value="ECO:0007669"/>
    <property type="project" value="UniProtKB-KW"/>
</dbReference>
<comment type="subunit">
    <text evidence="6">Monomer.</text>
</comment>
<dbReference type="AlphaFoldDB" id="A0A1I0G8Z0"/>
<comment type="catalytic activity">
    <reaction evidence="6">
        <text>cytidine(2498) in 23S rRNA + S-adenosyl-L-methionine = 2'-O-methylcytidine(2498) in 23S rRNA + S-adenosyl-L-homocysteine + H(+)</text>
        <dbReference type="Rhea" id="RHEA:42788"/>
        <dbReference type="Rhea" id="RHEA-COMP:10244"/>
        <dbReference type="Rhea" id="RHEA-COMP:10245"/>
        <dbReference type="ChEBI" id="CHEBI:15378"/>
        <dbReference type="ChEBI" id="CHEBI:57856"/>
        <dbReference type="ChEBI" id="CHEBI:59789"/>
        <dbReference type="ChEBI" id="CHEBI:74495"/>
        <dbReference type="ChEBI" id="CHEBI:82748"/>
        <dbReference type="EC" id="2.1.1.186"/>
    </reaction>
</comment>
<evidence type="ECO:0000313" key="12">
    <source>
        <dbReference type="EMBL" id="SET66549.1"/>
    </source>
</evidence>
<dbReference type="Gene3D" id="3.30.70.2810">
    <property type="match status" value="1"/>
</dbReference>
<proteinExistence type="inferred from homology"/>
<evidence type="ECO:0000256" key="5">
    <source>
        <dbReference type="ARBA" id="ARBA00022691"/>
    </source>
</evidence>
<dbReference type="InterPro" id="IPR002877">
    <property type="entry name" value="RNA_MeTrfase_FtsJ_dom"/>
</dbReference>
<evidence type="ECO:0000256" key="3">
    <source>
        <dbReference type="ARBA" id="ARBA00022603"/>
    </source>
</evidence>
<dbReference type="InterPro" id="IPR048646">
    <property type="entry name" value="RlmM_THUMP-like"/>
</dbReference>
<evidence type="ECO:0000256" key="2">
    <source>
        <dbReference type="ARBA" id="ARBA00022552"/>
    </source>
</evidence>
<evidence type="ECO:0000259" key="9">
    <source>
        <dbReference type="Pfam" id="PF01728"/>
    </source>
</evidence>
<dbReference type="Pfam" id="PF18125">
    <property type="entry name" value="RlmM_FDX"/>
    <property type="match status" value="1"/>
</dbReference>
<feature type="active site" description="Proton acceptor" evidence="6 7">
    <location>
        <position position="313"/>
    </location>
</feature>
<reference evidence="13" key="1">
    <citation type="submission" date="2016-10" db="EMBL/GenBank/DDBJ databases">
        <authorList>
            <person name="Varghese N."/>
            <person name="Submissions S."/>
        </authorList>
    </citation>
    <scope>NUCLEOTIDE SEQUENCE [LARGE SCALE GENOMIC DNA]</scope>
    <source>
        <strain evidence="13">CGMCC 1.6489</strain>
    </source>
</reference>
<accession>A0A1I0G8Z0</accession>
<evidence type="ECO:0000256" key="8">
    <source>
        <dbReference type="PIRSR" id="PIRSR028774-2"/>
    </source>
</evidence>
<comment type="similarity">
    <text evidence="6">Belongs to the class I-like SAM-binding methyltransferase superfamily. RNA methyltransferase RlmE family. RlmM subfamily.</text>
</comment>
<evidence type="ECO:0000256" key="4">
    <source>
        <dbReference type="ARBA" id="ARBA00022679"/>
    </source>
</evidence>
<dbReference type="PANTHER" id="PTHR37524:SF2">
    <property type="entry name" value="RIBOSOMAL RNA METHYLTRANSFERASE FTSJ DOMAIN-CONTAINING PROTEIN"/>
    <property type="match status" value="1"/>
</dbReference>
<dbReference type="Pfam" id="PF01728">
    <property type="entry name" value="FtsJ"/>
    <property type="match status" value="1"/>
</dbReference>
<feature type="binding site" evidence="6 8">
    <location>
        <position position="196"/>
    </location>
    <ligand>
        <name>S-adenosyl-L-methionine</name>
        <dbReference type="ChEBI" id="CHEBI:59789"/>
    </ligand>
</feature>
<protein>
    <recommendedName>
        <fullName evidence="6">Ribosomal RNA large subunit methyltransferase M</fullName>
        <ecNumber evidence="6">2.1.1.186</ecNumber>
    </recommendedName>
    <alternativeName>
        <fullName evidence="6">23S rRNA (cytidine2498-2'-O)-methyltransferase</fullName>
    </alternativeName>
    <alternativeName>
        <fullName evidence="6">23S rRNA 2'-O-ribose methyltransferase RlmM</fullName>
    </alternativeName>
</protein>
<keyword evidence="5 6" id="KW-0949">S-adenosyl-L-methionine</keyword>
<dbReference type="Pfam" id="PF21239">
    <property type="entry name" value="RLMM_N"/>
    <property type="match status" value="1"/>
</dbReference>
<feature type="domain" description="Ribosomal RNA large subunit methyltransferase M THUMP-like" evidence="11">
    <location>
        <begin position="87"/>
        <end position="171"/>
    </location>
</feature>
<name>A0A1I0G8Z0_9GAMM</name>
<comment type="subcellular location">
    <subcellularLocation>
        <location evidence="6">Cytoplasm</location>
    </subcellularLocation>
</comment>
<evidence type="ECO:0000256" key="6">
    <source>
        <dbReference type="HAMAP-Rule" id="MF_01551"/>
    </source>
</evidence>
<dbReference type="HAMAP" id="MF_01551">
    <property type="entry name" value="23SrRNA_methyltr_M"/>
    <property type="match status" value="1"/>
</dbReference>
<dbReference type="GO" id="GO:0008757">
    <property type="term" value="F:S-adenosylmethionine-dependent methyltransferase activity"/>
    <property type="evidence" value="ECO:0007669"/>
    <property type="project" value="UniProtKB-UniRule"/>
</dbReference>
<dbReference type="Gene3D" id="3.30.2300.20">
    <property type="match status" value="1"/>
</dbReference>
<organism evidence="12 13">
    <name type="scientific">Marinobacter segnicrescens</name>
    <dbReference type="NCBI Taxonomy" id="430453"/>
    <lineage>
        <taxon>Bacteria</taxon>
        <taxon>Pseudomonadati</taxon>
        <taxon>Pseudomonadota</taxon>
        <taxon>Gammaproteobacteria</taxon>
        <taxon>Pseudomonadales</taxon>
        <taxon>Marinobacteraceae</taxon>
        <taxon>Marinobacter</taxon>
    </lineage>
</organism>
<dbReference type="Proteomes" id="UP000198762">
    <property type="component" value="Unassembled WGS sequence"/>
</dbReference>